<dbReference type="HOGENOM" id="CLU_2133965_0_0_1"/>
<accession>E5R537</accession>
<evidence type="ECO:0000313" key="3">
    <source>
        <dbReference type="Proteomes" id="UP000002668"/>
    </source>
</evidence>
<feature type="region of interest" description="Disordered" evidence="1">
    <location>
        <begin position="1"/>
        <end position="44"/>
    </location>
</feature>
<dbReference type="VEuPathDB" id="FungiDB:LEMA_P047130.1"/>
<gene>
    <name evidence="2" type="ORF">LEMA_P047130.1</name>
</gene>
<reference evidence="3" key="1">
    <citation type="journal article" date="2011" name="Nat. Commun.">
        <title>Effector diversification within compartments of the Leptosphaeria maculans genome affected by Repeat-Induced Point mutations.</title>
        <authorList>
            <person name="Rouxel T."/>
            <person name="Grandaubert J."/>
            <person name="Hane J.K."/>
            <person name="Hoede C."/>
            <person name="van de Wouw A.P."/>
            <person name="Couloux A."/>
            <person name="Dominguez V."/>
            <person name="Anthouard V."/>
            <person name="Bally P."/>
            <person name="Bourras S."/>
            <person name="Cozijnsen A.J."/>
            <person name="Ciuffetti L.M."/>
            <person name="Degrave A."/>
            <person name="Dilmaghani A."/>
            <person name="Duret L."/>
            <person name="Fudal I."/>
            <person name="Goodwin S.B."/>
            <person name="Gout L."/>
            <person name="Glaser N."/>
            <person name="Linglin J."/>
            <person name="Kema G.H.J."/>
            <person name="Lapalu N."/>
            <person name="Lawrence C.B."/>
            <person name="May K."/>
            <person name="Meyer M."/>
            <person name="Ollivier B."/>
            <person name="Poulain J."/>
            <person name="Schoch C.L."/>
            <person name="Simon A."/>
            <person name="Spatafora J.W."/>
            <person name="Stachowiak A."/>
            <person name="Turgeon B.G."/>
            <person name="Tyler B.M."/>
            <person name="Vincent D."/>
            <person name="Weissenbach J."/>
            <person name="Amselem J."/>
            <person name="Quesneville H."/>
            <person name="Oliver R.P."/>
            <person name="Wincker P."/>
            <person name="Balesdent M.-H."/>
            <person name="Howlett B.J."/>
        </authorList>
    </citation>
    <scope>NUCLEOTIDE SEQUENCE [LARGE SCALE GENOMIC DNA]</scope>
    <source>
        <strain evidence="3">JN3 / isolate v23.1.3 / race Av1-4-5-6-7-8</strain>
    </source>
</reference>
<name>E5R537_LEPMJ</name>
<organism evidence="3">
    <name type="scientific">Leptosphaeria maculans (strain JN3 / isolate v23.1.3 / race Av1-4-5-6-7-8)</name>
    <name type="common">Blackleg fungus</name>
    <name type="synonym">Phoma lingam</name>
    <dbReference type="NCBI Taxonomy" id="985895"/>
    <lineage>
        <taxon>Eukaryota</taxon>
        <taxon>Fungi</taxon>
        <taxon>Dikarya</taxon>
        <taxon>Ascomycota</taxon>
        <taxon>Pezizomycotina</taxon>
        <taxon>Dothideomycetes</taxon>
        <taxon>Pleosporomycetidae</taxon>
        <taxon>Pleosporales</taxon>
        <taxon>Pleosporineae</taxon>
        <taxon>Leptosphaeriaceae</taxon>
        <taxon>Plenodomus</taxon>
        <taxon>Plenodomus lingam/Leptosphaeria maculans species complex</taxon>
    </lineage>
</organism>
<dbReference type="EMBL" id="FP929083">
    <property type="protein sequence ID" value="CBX92007.1"/>
    <property type="molecule type" value="Genomic_DNA"/>
</dbReference>
<sequence>MLRLPKFIGRKVSQPATSPLLQRSPLKESQRSTHTERMPSLGSCVSSSFQEQLWEKVPGHPVLRNRHFQQRTAIEARLPLPLTMLFTVFAPPVLLCCASPMLWVEGTGTWTMI</sequence>
<keyword evidence="3" id="KW-1185">Reference proteome</keyword>
<evidence type="ECO:0000313" key="2">
    <source>
        <dbReference type="EMBL" id="CBX92007.1"/>
    </source>
</evidence>
<evidence type="ECO:0000256" key="1">
    <source>
        <dbReference type="SAM" id="MobiDB-lite"/>
    </source>
</evidence>
<dbReference type="Proteomes" id="UP000002668">
    <property type="component" value="Genome"/>
</dbReference>
<feature type="compositionally biased region" description="Basic and acidic residues" evidence="1">
    <location>
        <begin position="25"/>
        <end position="37"/>
    </location>
</feature>
<dbReference type="AlphaFoldDB" id="E5R537"/>
<dbReference type="InParanoid" id="E5R537"/>
<protein>
    <submittedName>
        <fullName evidence="2">Predicted protein</fullName>
    </submittedName>
</protein>
<proteinExistence type="predicted"/>
<dbReference type="GeneID" id="13284770"/>